<name>U4T9N6_9GAMM</name>
<reference evidence="1 2" key="1">
    <citation type="journal article" date="2013" name="Genome Announc.">
        <title>Draft Genome Sequence of Psychrobacter aquaticus Strain CMS 56T, Isolated from a Cyanobacterial Mat Sample Collected from Water Bodies in the McMurdo Dry Valley Region of Antarctica.</title>
        <authorList>
            <person name="Reddy G.S."/>
            <person name="Ara S."/>
            <person name="Singh A."/>
            <person name="Kumar Pinnaka A."/>
            <person name="Shivaji S."/>
        </authorList>
    </citation>
    <scope>NUCLEOTIDE SEQUENCE [LARGE SCALE GENOMIC DNA]</scope>
    <source>
        <strain evidence="1 2">CMS 56</strain>
    </source>
</reference>
<evidence type="ECO:0000313" key="2">
    <source>
        <dbReference type="Proteomes" id="UP000016761"/>
    </source>
</evidence>
<comment type="caution">
    <text evidence="1">The sequence shown here is derived from an EMBL/GenBank/DDBJ whole genome shotgun (WGS) entry which is preliminary data.</text>
</comment>
<accession>U4T9N6</accession>
<dbReference type="AlphaFoldDB" id="U4T9N6"/>
<organism evidence="1 2">
    <name type="scientific">Psychrobacter aquaticus CMS 56</name>
    <dbReference type="NCBI Taxonomy" id="1354303"/>
    <lineage>
        <taxon>Bacteria</taxon>
        <taxon>Pseudomonadati</taxon>
        <taxon>Pseudomonadota</taxon>
        <taxon>Gammaproteobacteria</taxon>
        <taxon>Moraxellales</taxon>
        <taxon>Moraxellaceae</taxon>
        <taxon>Psychrobacter</taxon>
    </lineage>
</organism>
<protein>
    <submittedName>
        <fullName evidence="1">Transcriptional regulator, IclR family</fullName>
    </submittedName>
</protein>
<dbReference type="EMBL" id="AUSW01000033">
    <property type="protein sequence ID" value="ERL55193.1"/>
    <property type="molecule type" value="Genomic_DNA"/>
</dbReference>
<sequence length="38" mass="4484">MLFSACCIWLSKDTKLEEDIAPRLLYMKNMIESNLYIS</sequence>
<keyword evidence="2" id="KW-1185">Reference proteome</keyword>
<evidence type="ECO:0000313" key="1">
    <source>
        <dbReference type="EMBL" id="ERL55193.1"/>
    </source>
</evidence>
<gene>
    <name evidence="1" type="ORF">M917_1926</name>
</gene>
<dbReference type="STRING" id="1354303.M917_1926"/>
<proteinExistence type="predicted"/>
<dbReference type="PATRIC" id="fig|1354303.4.peg.1891"/>
<dbReference type="Proteomes" id="UP000016761">
    <property type="component" value="Unassembled WGS sequence"/>
</dbReference>